<evidence type="ECO:0000313" key="11">
    <source>
        <dbReference type="EMBL" id="AKH17658.1"/>
    </source>
</evidence>
<keyword evidence="4 9" id="KW-0812">Transmembrane</keyword>
<evidence type="ECO:0000256" key="2">
    <source>
        <dbReference type="ARBA" id="ARBA00022448"/>
    </source>
</evidence>
<evidence type="ECO:0000256" key="10">
    <source>
        <dbReference type="SAM" id="MobiDB-lite"/>
    </source>
</evidence>
<evidence type="ECO:0000256" key="1">
    <source>
        <dbReference type="ARBA" id="ARBA00004162"/>
    </source>
</evidence>
<dbReference type="Gene3D" id="1.20.5.3310">
    <property type="match status" value="1"/>
</dbReference>
<comment type="subunit">
    <text evidence="9">Forms a complex with TatC.</text>
</comment>
<protein>
    <recommendedName>
        <fullName evidence="9">Sec-independent protein translocase protein TatA</fullName>
    </recommendedName>
</protein>
<evidence type="ECO:0000256" key="9">
    <source>
        <dbReference type="HAMAP-Rule" id="MF_00236"/>
    </source>
</evidence>
<dbReference type="HAMAP" id="MF_00236">
    <property type="entry name" value="TatA_E"/>
    <property type="match status" value="1"/>
</dbReference>
<dbReference type="GO" id="GO:0043953">
    <property type="term" value="P:protein transport by the Tat complex"/>
    <property type="evidence" value="ECO:0007669"/>
    <property type="project" value="UniProtKB-UniRule"/>
</dbReference>
<comment type="function">
    <text evidence="9">Part of the twin-arginine translocation (Tat) system that transports large folded proteins containing a characteristic twin-arginine motif in their signal peptide across membranes. TatA could form the protein-conducting channel of the Tat system.</text>
</comment>
<dbReference type="OrthoDB" id="72155at2"/>
<keyword evidence="5 9" id="KW-0653">Protein transport</keyword>
<dbReference type="EMBL" id="CP011389">
    <property type="protein sequence ID" value="AKH17658.1"/>
    <property type="molecule type" value="Genomic_DNA"/>
</dbReference>
<reference evidence="11 12" key="1">
    <citation type="submission" date="2015-01" db="EMBL/GenBank/DDBJ databases">
        <title>Deinococcus soli/N5/whole genome sequencing.</title>
        <authorList>
            <person name="Kim M.K."/>
            <person name="Srinivasan S."/>
            <person name="Lee J.-J."/>
        </authorList>
    </citation>
    <scope>NUCLEOTIDE SEQUENCE [LARGE SCALE GENOMIC DNA]</scope>
    <source>
        <strain evidence="11 12">N5</strain>
    </source>
</reference>
<feature type="region of interest" description="Disordered" evidence="10">
    <location>
        <begin position="38"/>
        <end position="75"/>
    </location>
</feature>
<keyword evidence="3 9" id="KW-1003">Cell membrane</keyword>
<dbReference type="RefSeq" id="WP_046844226.1">
    <property type="nucleotide sequence ID" value="NZ_CP011389.1"/>
</dbReference>
<dbReference type="InterPro" id="IPR003369">
    <property type="entry name" value="TatA/B/E"/>
</dbReference>
<name>A0A0F7JSG3_9DEIO</name>
<keyword evidence="2 9" id="KW-0813">Transport</keyword>
<evidence type="ECO:0000256" key="7">
    <source>
        <dbReference type="ARBA" id="ARBA00023010"/>
    </source>
</evidence>
<evidence type="ECO:0000256" key="5">
    <source>
        <dbReference type="ARBA" id="ARBA00022927"/>
    </source>
</evidence>
<dbReference type="GO" id="GO:0008320">
    <property type="term" value="F:protein transmembrane transporter activity"/>
    <property type="evidence" value="ECO:0007669"/>
    <property type="project" value="UniProtKB-UniRule"/>
</dbReference>
<sequence length="75" mass="8081">MSLGPLEIILIIAVIALIFGAKKLPELGKGLGQGIKEFKRETHHKDDVTDVPSRPLDPATATPVTPVSDPVSERR</sequence>
<comment type="subcellular location">
    <subcellularLocation>
        <location evidence="1 9">Cell membrane</location>
        <topology evidence="1 9">Single-pass membrane protein</topology>
    </subcellularLocation>
</comment>
<dbReference type="Proteomes" id="UP000034024">
    <property type="component" value="Chromosome"/>
</dbReference>
<evidence type="ECO:0000256" key="3">
    <source>
        <dbReference type="ARBA" id="ARBA00022475"/>
    </source>
</evidence>
<comment type="similarity">
    <text evidence="9">Belongs to the TatA/E family.</text>
</comment>
<evidence type="ECO:0000256" key="4">
    <source>
        <dbReference type="ARBA" id="ARBA00022692"/>
    </source>
</evidence>
<evidence type="ECO:0000313" key="12">
    <source>
        <dbReference type="Proteomes" id="UP000034024"/>
    </source>
</evidence>
<dbReference type="AlphaFoldDB" id="A0A0F7JSG3"/>
<dbReference type="InterPro" id="IPR006312">
    <property type="entry name" value="TatA/E"/>
</dbReference>
<feature type="compositionally biased region" description="Basic and acidic residues" evidence="10">
    <location>
        <begin position="38"/>
        <end position="48"/>
    </location>
</feature>
<dbReference type="GO" id="GO:0033281">
    <property type="term" value="C:TAT protein transport complex"/>
    <property type="evidence" value="ECO:0007669"/>
    <property type="project" value="UniProtKB-UniRule"/>
</dbReference>
<gene>
    <name evidence="9" type="primary">tatA</name>
    <name evidence="11" type="ORF">SY84_12150</name>
</gene>
<dbReference type="NCBIfam" id="TIGR01411">
    <property type="entry name" value="tatAE"/>
    <property type="match status" value="1"/>
</dbReference>
<keyword evidence="7 9" id="KW-0811">Translocation</keyword>
<dbReference type="Pfam" id="PF02416">
    <property type="entry name" value="TatA_B_E"/>
    <property type="match status" value="1"/>
</dbReference>
<keyword evidence="6 9" id="KW-1133">Transmembrane helix</keyword>
<evidence type="ECO:0000256" key="8">
    <source>
        <dbReference type="ARBA" id="ARBA00023136"/>
    </source>
</evidence>
<dbReference type="KEGG" id="dch:SY84_12150"/>
<organism evidence="11 12">
    <name type="scientific">Deinococcus soli</name>
    <name type="common">ex Cha et al. 2016</name>
    <dbReference type="NCBI Taxonomy" id="1309411"/>
    <lineage>
        <taxon>Bacteria</taxon>
        <taxon>Thermotogati</taxon>
        <taxon>Deinococcota</taxon>
        <taxon>Deinococci</taxon>
        <taxon>Deinococcales</taxon>
        <taxon>Deinococcaceae</taxon>
        <taxon>Deinococcus</taxon>
    </lineage>
</organism>
<dbReference type="PANTHER" id="PTHR42982:SF8">
    <property type="entry name" value="SEC-INDEPENDENT PROTEIN TRANSLOCASE PROTEIN TATA"/>
    <property type="match status" value="1"/>
</dbReference>
<dbReference type="PATRIC" id="fig|1309411.5.peg.2472"/>
<accession>A0A0F7JSG3</accession>
<proteinExistence type="inferred from homology"/>
<keyword evidence="8 9" id="KW-0472">Membrane</keyword>
<keyword evidence="12" id="KW-1185">Reference proteome</keyword>
<dbReference type="PANTHER" id="PTHR42982">
    <property type="entry name" value="SEC-INDEPENDENT PROTEIN TRANSLOCASE PROTEIN TATA"/>
    <property type="match status" value="1"/>
</dbReference>
<feature type="transmembrane region" description="Helical" evidence="9">
    <location>
        <begin position="6"/>
        <end position="24"/>
    </location>
</feature>
<evidence type="ECO:0000256" key="6">
    <source>
        <dbReference type="ARBA" id="ARBA00022989"/>
    </source>
</evidence>